<keyword evidence="3" id="KW-1185">Reference proteome</keyword>
<feature type="transmembrane region" description="Helical" evidence="1">
    <location>
        <begin position="12"/>
        <end position="32"/>
    </location>
</feature>
<dbReference type="RefSeq" id="WP_240712350.1">
    <property type="nucleotide sequence ID" value="NZ_JAKVTV010000001.1"/>
</dbReference>
<sequence>MMNKVNFYLNNLVPILRLMYIRTLSLILPFLFSPIQEIPLISDRQNALIIDLL</sequence>
<evidence type="ECO:0000256" key="1">
    <source>
        <dbReference type="SAM" id="Phobius"/>
    </source>
</evidence>
<keyword evidence="1" id="KW-1133">Transmembrane helix</keyword>
<dbReference type="AlphaFoldDB" id="A0A9X1V1D8"/>
<gene>
    <name evidence="2" type="ORF">ML462_03560</name>
</gene>
<evidence type="ECO:0000313" key="3">
    <source>
        <dbReference type="Proteomes" id="UP001139226"/>
    </source>
</evidence>
<keyword evidence="1" id="KW-0472">Membrane</keyword>
<reference evidence="2" key="1">
    <citation type="submission" date="2022-03" db="EMBL/GenBank/DDBJ databases">
        <title>Gramella crocea sp. nov., isolated from activated sludge of a seafood processing plant.</title>
        <authorList>
            <person name="Zhang X."/>
        </authorList>
    </citation>
    <scope>NUCLEOTIDE SEQUENCE</scope>
    <source>
        <strain evidence="2">YJ019</strain>
    </source>
</reference>
<organism evidence="2 3">
    <name type="scientific">Christiangramia lutea</name>
    <dbReference type="NCBI Taxonomy" id="1607951"/>
    <lineage>
        <taxon>Bacteria</taxon>
        <taxon>Pseudomonadati</taxon>
        <taxon>Bacteroidota</taxon>
        <taxon>Flavobacteriia</taxon>
        <taxon>Flavobacteriales</taxon>
        <taxon>Flavobacteriaceae</taxon>
        <taxon>Christiangramia</taxon>
    </lineage>
</organism>
<evidence type="ECO:0000313" key="2">
    <source>
        <dbReference type="EMBL" id="MCH4822241.1"/>
    </source>
</evidence>
<keyword evidence="1" id="KW-0812">Transmembrane</keyword>
<dbReference type="EMBL" id="JAKVTV010000001">
    <property type="protein sequence ID" value="MCH4822241.1"/>
    <property type="molecule type" value="Genomic_DNA"/>
</dbReference>
<proteinExistence type="predicted"/>
<name>A0A9X1V1D8_9FLAO</name>
<accession>A0A9X1V1D8</accession>
<dbReference type="Proteomes" id="UP001139226">
    <property type="component" value="Unassembled WGS sequence"/>
</dbReference>
<comment type="caution">
    <text evidence="2">The sequence shown here is derived from an EMBL/GenBank/DDBJ whole genome shotgun (WGS) entry which is preliminary data.</text>
</comment>
<protein>
    <submittedName>
        <fullName evidence="2">Uncharacterized protein</fullName>
    </submittedName>
</protein>